<reference evidence="2" key="1">
    <citation type="submission" date="2022-08" db="UniProtKB">
        <authorList>
            <consortium name="EnsemblMetazoa"/>
        </authorList>
    </citation>
    <scope>IDENTIFICATION</scope>
    <source>
        <strain evidence="2">05x7-T-G4-1.051#20</strain>
    </source>
</reference>
<dbReference type="AlphaFoldDB" id="A0A8W8P3J7"/>
<feature type="compositionally biased region" description="Acidic residues" evidence="1">
    <location>
        <begin position="121"/>
        <end position="134"/>
    </location>
</feature>
<sequence>MAANVMFHQLGRKRADRVFRERYSLDNMCEEEIRRRYRFSKESIKQIVDMIDPIIGPKTKRSQALSTEFQCFVRGRRIGDGTVNKESDGSEYQPSFNMSFGPMEITDIEDCPGMGSVLPEDNTEDDEEEEEETDFGGGSSVLQILNAVFLFAIVLLSPDH</sequence>
<feature type="region of interest" description="Disordered" evidence="1">
    <location>
        <begin position="112"/>
        <end position="137"/>
    </location>
</feature>
<protein>
    <submittedName>
        <fullName evidence="2">Uncharacterized protein</fullName>
    </submittedName>
</protein>
<dbReference type="EnsemblMetazoa" id="G9832.1">
    <property type="protein sequence ID" value="G9832.1:cds"/>
    <property type="gene ID" value="G9832"/>
</dbReference>
<accession>A0A8W8P3J7</accession>
<evidence type="ECO:0000256" key="1">
    <source>
        <dbReference type="SAM" id="MobiDB-lite"/>
    </source>
</evidence>
<organism evidence="2 3">
    <name type="scientific">Magallana gigas</name>
    <name type="common">Pacific oyster</name>
    <name type="synonym">Crassostrea gigas</name>
    <dbReference type="NCBI Taxonomy" id="29159"/>
    <lineage>
        <taxon>Eukaryota</taxon>
        <taxon>Metazoa</taxon>
        <taxon>Spiralia</taxon>
        <taxon>Lophotrochozoa</taxon>
        <taxon>Mollusca</taxon>
        <taxon>Bivalvia</taxon>
        <taxon>Autobranchia</taxon>
        <taxon>Pteriomorphia</taxon>
        <taxon>Ostreida</taxon>
        <taxon>Ostreoidea</taxon>
        <taxon>Ostreidae</taxon>
        <taxon>Magallana</taxon>
    </lineage>
</organism>
<proteinExistence type="predicted"/>
<evidence type="ECO:0000313" key="2">
    <source>
        <dbReference type="EnsemblMetazoa" id="G9832.1:cds"/>
    </source>
</evidence>
<name>A0A8W8P3J7_MAGGI</name>
<dbReference type="Proteomes" id="UP000005408">
    <property type="component" value="Unassembled WGS sequence"/>
</dbReference>
<keyword evidence="3" id="KW-1185">Reference proteome</keyword>
<evidence type="ECO:0000313" key="3">
    <source>
        <dbReference type="Proteomes" id="UP000005408"/>
    </source>
</evidence>